<evidence type="ECO:0000259" key="3">
    <source>
        <dbReference type="SMART" id="SM00764"/>
    </source>
</evidence>
<dbReference type="GO" id="GO:0005524">
    <property type="term" value="F:ATP binding"/>
    <property type="evidence" value="ECO:0007669"/>
    <property type="project" value="UniProtKB-KW"/>
</dbReference>
<dbReference type="InterPro" id="IPR014729">
    <property type="entry name" value="Rossmann-like_a/b/a_fold"/>
</dbReference>
<feature type="domain" description="Citrate lyase ligase C-terminal" evidence="3">
    <location>
        <begin position="416"/>
        <end position="596"/>
    </location>
</feature>
<dbReference type="GO" id="GO:0008771">
    <property type="term" value="F:[citrate (pro-3S)-lyase] ligase activity"/>
    <property type="evidence" value="ECO:0007669"/>
    <property type="project" value="InterPro"/>
</dbReference>
<reference evidence="4 5" key="1">
    <citation type="submission" date="2016-09" db="EMBL/GenBank/DDBJ databases">
        <title>Photobacterium proteolyticum sp. nov. a protease producing bacterium isolated from ocean sediments of Laizhou Bay.</title>
        <authorList>
            <person name="Li Y."/>
        </authorList>
    </citation>
    <scope>NUCLEOTIDE SEQUENCE [LARGE SCALE GENOMIC DNA]</scope>
    <source>
        <strain evidence="4 5">13-12</strain>
    </source>
</reference>
<sequence length="600" mass="69406">MVYRSLSYKARLIKYLLLRKISSQKHALSQNFKLVRLYARLGDYSKAVKYAEELFYEGGRKDYYFVLMNLYIMTNRYEALSDLEKQNQYTSEGDSNLIDLITNLNNNLCDIDKVTFIKNYILSKGATPSLIHVTGKGSFLKRKSYQEKELLKNSQLYIGERAQWSRNNTAPSYIKGLYSDSKNTNYNELFSYSTPIIRATKVLLSDFENTVVSVRNGLRTTVCQPEKSNRKIIFFGSSTTFSVGMSDEETLVSGVQKQINKVYTDTKVENHGVLGMNLLLAMNNLVQTDIQPNDIVVFFDFDEFTRIKDDCITKLDLNRLNRGDDFFLDLTKKQCHFSPKGNQILAETITSDILLPLLERSTRSTKAINLDNRVLDVLEKFKYFLYKQTAQALESSEMKIYLDLLNKHVPNPDLDIGSVAVNCNPITNGHLHLIEYAAKQVDKLFIFVIEEDKSFFKFEDRLKLVSESTKHIDNVTVLRGGKFICTELTYPDYFDKETTETKADASMEAWFFCEYIAKKLNISTIFLGDEPKCKITKQYNEKMQELLPIYNIDVKIIDRISTNGEVISASTVRKYLLNKEFKEIREMVPEPTYLFLRENY</sequence>
<dbReference type="Proteomes" id="UP000186905">
    <property type="component" value="Unassembled WGS sequence"/>
</dbReference>
<keyword evidence="4" id="KW-0456">Lyase</keyword>
<dbReference type="SUPFAM" id="SSF52374">
    <property type="entry name" value="Nucleotidylyl transferase"/>
    <property type="match status" value="1"/>
</dbReference>
<dbReference type="AlphaFoldDB" id="A0A1Q9H182"/>
<evidence type="ECO:0000313" key="4">
    <source>
        <dbReference type="EMBL" id="OLQ81431.1"/>
    </source>
</evidence>
<comment type="caution">
    <text evidence="4">The sequence shown here is derived from an EMBL/GenBank/DDBJ whole genome shotgun (WGS) entry which is preliminary data.</text>
</comment>
<evidence type="ECO:0000256" key="1">
    <source>
        <dbReference type="ARBA" id="ARBA00022741"/>
    </source>
</evidence>
<dbReference type="InterPro" id="IPR005216">
    <property type="entry name" value="Citrate_lyase_ligase"/>
</dbReference>
<dbReference type="Pfam" id="PF08218">
    <property type="entry name" value="Citrate_ly_lig"/>
    <property type="match status" value="1"/>
</dbReference>
<keyword evidence="1" id="KW-0547">Nucleotide-binding</keyword>
<accession>A0A1Q9H182</accession>
<evidence type="ECO:0000313" key="5">
    <source>
        <dbReference type="Proteomes" id="UP000186905"/>
    </source>
</evidence>
<name>A0A1Q9H182_9GAMM</name>
<dbReference type="SMART" id="SM00764">
    <property type="entry name" value="Citrate_ly_lig"/>
    <property type="match status" value="1"/>
</dbReference>
<dbReference type="OrthoDB" id="9779753at2"/>
<organism evidence="4 5">
    <name type="scientific">Photobacterium proteolyticum</name>
    <dbReference type="NCBI Taxonomy" id="1903952"/>
    <lineage>
        <taxon>Bacteria</taxon>
        <taxon>Pseudomonadati</taxon>
        <taxon>Pseudomonadota</taxon>
        <taxon>Gammaproteobacteria</taxon>
        <taxon>Vibrionales</taxon>
        <taxon>Vibrionaceae</taxon>
        <taxon>Photobacterium</taxon>
    </lineage>
</organism>
<dbReference type="Gene3D" id="3.40.50.620">
    <property type="entry name" value="HUPs"/>
    <property type="match status" value="1"/>
</dbReference>
<dbReference type="EMBL" id="MJIL01000041">
    <property type="protein sequence ID" value="OLQ81431.1"/>
    <property type="molecule type" value="Genomic_DNA"/>
</dbReference>
<proteinExistence type="predicted"/>
<dbReference type="STRING" id="1903952.BIT28_04235"/>
<protein>
    <submittedName>
        <fullName evidence="4">Citrate lyase ligase</fullName>
    </submittedName>
</protein>
<dbReference type="GO" id="GO:0016829">
    <property type="term" value="F:lyase activity"/>
    <property type="evidence" value="ECO:0007669"/>
    <property type="project" value="UniProtKB-KW"/>
</dbReference>
<evidence type="ECO:0000256" key="2">
    <source>
        <dbReference type="ARBA" id="ARBA00022840"/>
    </source>
</evidence>
<gene>
    <name evidence="4" type="ORF">BIT28_04235</name>
</gene>
<keyword evidence="4" id="KW-0436">Ligase</keyword>
<keyword evidence="2" id="KW-0067">ATP-binding</keyword>
<dbReference type="InterPro" id="IPR013166">
    <property type="entry name" value="Citrate_lyase_ligase_C"/>
</dbReference>
<keyword evidence="5" id="KW-1185">Reference proteome</keyword>
<dbReference type="PANTHER" id="PTHR40599">
    <property type="entry name" value="[CITRATE [PRO-3S]-LYASE] LIGASE"/>
    <property type="match status" value="1"/>
</dbReference>
<dbReference type="SUPFAM" id="SSF52266">
    <property type="entry name" value="SGNH hydrolase"/>
    <property type="match status" value="1"/>
</dbReference>
<dbReference type="PANTHER" id="PTHR40599:SF1">
    <property type="entry name" value="[CITRATE [PRO-3S]-LYASE] LIGASE"/>
    <property type="match status" value="1"/>
</dbReference>
<dbReference type="RefSeq" id="WP_075761888.1">
    <property type="nucleotide sequence ID" value="NZ_MJIL01000041.1"/>
</dbReference>